<proteinExistence type="predicted"/>
<evidence type="ECO:0000256" key="1">
    <source>
        <dbReference type="SAM" id="Phobius"/>
    </source>
</evidence>
<dbReference type="Pfam" id="PF13430">
    <property type="entry name" value="DUF4112"/>
    <property type="match status" value="1"/>
</dbReference>
<dbReference type="InterPro" id="IPR025187">
    <property type="entry name" value="DUF4112"/>
</dbReference>
<dbReference type="Proteomes" id="UP000788426">
    <property type="component" value="Unassembled WGS sequence"/>
</dbReference>
<comment type="caution">
    <text evidence="2">The sequence shown here is derived from an EMBL/GenBank/DDBJ whole genome shotgun (WGS) entry which is preliminary data.</text>
</comment>
<keyword evidence="1" id="KW-1133">Transmembrane helix</keyword>
<feature type="transmembrane region" description="Helical" evidence="1">
    <location>
        <begin position="128"/>
        <end position="154"/>
    </location>
</feature>
<feature type="transmembrane region" description="Helical" evidence="1">
    <location>
        <begin position="30"/>
        <end position="60"/>
    </location>
</feature>
<dbReference type="RefSeq" id="WP_219481861.1">
    <property type="nucleotide sequence ID" value="NZ_JAHXCT010000006.1"/>
</dbReference>
<sequence>MNTAEMRKERLKSSSLYLLMKRISVVLDKYYLDGVIGFLPYGIGDVVAAMFSCVHIYFSLVKLRSFPLTLAIINNALRDIFLGLLPFFIGDVIDFLHQSNKRNMILIDGFINNDAFIISKVKREAWKAALTILALIVAIAALLMVVFKLTAWLLSFLLSGM</sequence>
<keyword evidence="1" id="KW-0472">Membrane</keyword>
<dbReference type="EMBL" id="JAHXCT010000006">
    <property type="protein sequence ID" value="MBW4769779.1"/>
    <property type="molecule type" value="Genomic_DNA"/>
</dbReference>
<keyword evidence="3" id="KW-1185">Reference proteome</keyword>
<accession>A0ABS6YDZ0</accession>
<evidence type="ECO:0000313" key="2">
    <source>
        <dbReference type="EMBL" id="MBW4769779.1"/>
    </source>
</evidence>
<name>A0ABS6YDZ0_9BACT</name>
<gene>
    <name evidence="2" type="ORF">KZO38_08415</name>
</gene>
<evidence type="ECO:0000313" key="3">
    <source>
        <dbReference type="Proteomes" id="UP000788426"/>
    </source>
</evidence>
<organism evidence="2 3">
    <name type="scientific">Hoylesella nanceiensis</name>
    <dbReference type="NCBI Taxonomy" id="425941"/>
    <lineage>
        <taxon>Bacteria</taxon>
        <taxon>Pseudomonadati</taxon>
        <taxon>Bacteroidota</taxon>
        <taxon>Bacteroidia</taxon>
        <taxon>Bacteroidales</taxon>
        <taxon>Prevotellaceae</taxon>
        <taxon>Hoylesella</taxon>
    </lineage>
</organism>
<protein>
    <submittedName>
        <fullName evidence="2">DUF4112 domain-containing protein</fullName>
    </submittedName>
</protein>
<reference evidence="2 3" key="1">
    <citation type="submission" date="2021-07" db="EMBL/GenBank/DDBJ databases">
        <title>Genomic diversity and antimicrobial resistance of Prevotella spp. isolated from chronic lung disease airways.</title>
        <authorList>
            <person name="Webb K.A."/>
            <person name="Olagoke O.S."/>
            <person name="Baird T."/>
            <person name="Neill J."/>
            <person name="Pham A."/>
            <person name="Wells T.J."/>
            <person name="Ramsay K.A."/>
            <person name="Bell S.C."/>
            <person name="Sarovich D.S."/>
            <person name="Price E.P."/>
        </authorList>
    </citation>
    <scope>NUCLEOTIDE SEQUENCE [LARGE SCALE GENOMIC DNA]</scope>
    <source>
        <strain evidence="2 3">SCHI0011.S.12</strain>
    </source>
</reference>
<keyword evidence="1" id="KW-0812">Transmembrane</keyword>